<dbReference type="InterPro" id="IPR005467">
    <property type="entry name" value="His_kinase_dom"/>
</dbReference>
<dbReference type="Proteomes" id="UP000249688">
    <property type="component" value="Unassembled WGS sequence"/>
</dbReference>
<evidence type="ECO:0000256" key="6">
    <source>
        <dbReference type="ARBA" id="ARBA00022777"/>
    </source>
</evidence>
<evidence type="ECO:0000259" key="10">
    <source>
        <dbReference type="PROSITE" id="PS50109"/>
    </source>
</evidence>
<dbReference type="InterPro" id="IPR036890">
    <property type="entry name" value="HATPase_C_sf"/>
</dbReference>
<evidence type="ECO:0000256" key="7">
    <source>
        <dbReference type="ARBA" id="ARBA00022840"/>
    </source>
</evidence>
<comment type="catalytic activity">
    <reaction evidence="1">
        <text>ATP + protein L-histidine = ADP + protein N-phospho-L-histidine.</text>
        <dbReference type="EC" id="2.7.13.3"/>
    </reaction>
</comment>
<dbReference type="InterPro" id="IPR000700">
    <property type="entry name" value="PAS-assoc_C"/>
</dbReference>
<keyword evidence="6 12" id="KW-0418">Kinase</keyword>
<sequence>MAALPHWARPASQHRPLPALLSHGVRAVLFAALPCVAGGLLVAAAMVDRPRVAAGFTILACLLLLATIGAAWWLSARLAESEKRGHAIFERAGISLWREDWTAVGKAVIALKQAGIHDMRAHFTAEPDLARALRRQVIIRDVNAFTVQMMGAADKQAFLGTLDRILPDTDHTFIQWIIAFANGEPYYRSEAHITRPDGSVADTLFVAELPGNLDGFRDIIVTAMDITEFKAAQARLVAAETEIARASRVTTIGALAATIAHEVNSPLSAIVTNAEAGLRWLRRPIPNLIEAEAAITGVIADATRARDVVARTRSFLGNSPRRSAAIDLADAARNAILLVERELRTLGASVHFDADEDVPHVLADPIQIQQVLVNLMINGAQAMADLAQPRDLTITIARDRDDVRVDVRDRGVGIEADHLPRIFDLFYTTRPGGLGMGLAICRNCVEAHGGRLWVNTTAGAGAVFHFSLPISPHV</sequence>
<dbReference type="Pfam" id="PF02518">
    <property type="entry name" value="HATPase_c"/>
    <property type="match status" value="1"/>
</dbReference>
<dbReference type="PRINTS" id="PR00344">
    <property type="entry name" value="BCTRLSENSOR"/>
</dbReference>
<evidence type="ECO:0000256" key="3">
    <source>
        <dbReference type="ARBA" id="ARBA00022553"/>
    </source>
</evidence>
<organism evidence="12 13">
    <name type="scientific">Humitalea rosea</name>
    <dbReference type="NCBI Taxonomy" id="990373"/>
    <lineage>
        <taxon>Bacteria</taxon>
        <taxon>Pseudomonadati</taxon>
        <taxon>Pseudomonadota</taxon>
        <taxon>Alphaproteobacteria</taxon>
        <taxon>Acetobacterales</taxon>
        <taxon>Roseomonadaceae</taxon>
        <taxon>Humitalea</taxon>
    </lineage>
</organism>
<protein>
    <recommendedName>
        <fullName evidence="2">histidine kinase</fullName>
        <ecNumber evidence="2">2.7.13.3</ecNumber>
    </recommendedName>
</protein>
<dbReference type="PROSITE" id="PS50113">
    <property type="entry name" value="PAC"/>
    <property type="match status" value="1"/>
</dbReference>
<name>A0A2W7I9D8_9PROT</name>
<dbReference type="InterPro" id="IPR004358">
    <property type="entry name" value="Sig_transdc_His_kin-like_C"/>
</dbReference>
<dbReference type="Gene3D" id="3.30.565.10">
    <property type="entry name" value="Histidine kinase-like ATPase, C-terminal domain"/>
    <property type="match status" value="1"/>
</dbReference>
<dbReference type="EC" id="2.7.13.3" evidence="2"/>
<evidence type="ECO:0000256" key="1">
    <source>
        <dbReference type="ARBA" id="ARBA00000085"/>
    </source>
</evidence>
<dbReference type="PANTHER" id="PTHR43065:SF10">
    <property type="entry name" value="PEROXIDE STRESS-ACTIVATED HISTIDINE KINASE MAK3"/>
    <property type="match status" value="1"/>
</dbReference>
<dbReference type="SUPFAM" id="SSF55874">
    <property type="entry name" value="ATPase domain of HSP90 chaperone/DNA topoisomerase II/histidine kinase"/>
    <property type="match status" value="1"/>
</dbReference>
<keyword evidence="5" id="KW-0547">Nucleotide-binding</keyword>
<dbReference type="InterPro" id="IPR003594">
    <property type="entry name" value="HATPase_dom"/>
</dbReference>
<dbReference type="SUPFAM" id="SSF55785">
    <property type="entry name" value="PYP-like sensor domain (PAS domain)"/>
    <property type="match status" value="1"/>
</dbReference>
<dbReference type="InterPro" id="IPR035965">
    <property type="entry name" value="PAS-like_dom_sf"/>
</dbReference>
<dbReference type="CDD" id="cd00082">
    <property type="entry name" value="HisKA"/>
    <property type="match status" value="1"/>
</dbReference>
<dbReference type="SUPFAM" id="SSF47384">
    <property type="entry name" value="Homodimeric domain of signal transducing histidine kinase"/>
    <property type="match status" value="1"/>
</dbReference>
<keyword evidence="8" id="KW-0902">Two-component regulatory system</keyword>
<keyword evidence="9" id="KW-0472">Membrane</keyword>
<feature type="domain" description="Histidine kinase" evidence="10">
    <location>
        <begin position="258"/>
        <end position="472"/>
    </location>
</feature>
<proteinExistence type="predicted"/>
<keyword evidence="3" id="KW-0597">Phosphoprotein</keyword>
<evidence type="ECO:0000256" key="8">
    <source>
        <dbReference type="ARBA" id="ARBA00023012"/>
    </source>
</evidence>
<dbReference type="PANTHER" id="PTHR43065">
    <property type="entry name" value="SENSOR HISTIDINE KINASE"/>
    <property type="match status" value="1"/>
</dbReference>
<keyword evidence="4" id="KW-0808">Transferase</keyword>
<feature type="transmembrane region" description="Helical" evidence="9">
    <location>
        <begin position="27"/>
        <end position="47"/>
    </location>
</feature>
<comment type="caution">
    <text evidence="12">The sequence shown here is derived from an EMBL/GenBank/DDBJ whole genome shotgun (WGS) entry which is preliminary data.</text>
</comment>
<accession>A0A2W7I9D8</accession>
<dbReference type="SMART" id="SM00387">
    <property type="entry name" value="HATPase_c"/>
    <property type="match status" value="1"/>
</dbReference>
<dbReference type="GO" id="GO:0000155">
    <property type="term" value="F:phosphorelay sensor kinase activity"/>
    <property type="evidence" value="ECO:0007669"/>
    <property type="project" value="InterPro"/>
</dbReference>
<evidence type="ECO:0000256" key="5">
    <source>
        <dbReference type="ARBA" id="ARBA00022741"/>
    </source>
</evidence>
<keyword evidence="7" id="KW-0067">ATP-binding</keyword>
<reference evidence="12 13" key="1">
    <citation type="submission" date="2018-06" db="EMBL/GenBank/DDBJ databases">
        <title>Genomic Encyclopedia of Archaeal and Bacterial Type Strains, Phase II (KMG-II): from individual species to whole genera.</title>
        <authorList>
            <person name="Goeker M."/>
        </authorList>
    </citation>
    <scope>NUCLEOTIDE SEQUENCE [LARGE SCALE GENOMIC DNA]</scope>
    <source>
        <strain evidence="12 13">DSM 24525</strain>
    </source>
</reference>
<dbReference type="EMBL" id="QKYU01000017">
    <property type="protein sequence ID" value="PZW42989.1"/>
    <property type="molecule type" value="Genomic_DNA"/>
</dbReference>
<keyword evidence="9" id="KW-1133">Transmembrane helix</keyword>
<dbReference type="InterPro" id="IPR036097">
    <property type="entry name" value="HisK_dim/P_sf"/>
</dbReference>
<keyword evidence="9" id="KW-0812">Transmembrane</keyword>
<dbReference type="PROSITE" id="PS50109">
    <property type="entry name" value="HIS_KIN"/>
    <property type="match status" value="1"/>
</dbReference>
<feature type="domain" description="PAC" evidence="11">
    <location>
        <begin position="187"/>
        <end position="238"/>
    </location>
</feature>
<feature type="transmembrane region" description="Helical" evidence="9">
    <location>
        <begin position="54"/>
        <end position="74"/>
    </location>
</feature>
<dbReference type="AlphaFoldDB" id="A0A2W7I9D8"/>
<evidence type="ECO:0000256" key="9">
    <source>
        <dbReference type="SAM" id="Phobius"/>
    </source>
</evidence>
<evidence type="ECO:0000313" key="13">
    <source>
        <dbReference type="Proteomes" id="UP000249688"/>
    </source>
</evidence>
<gene>
    <name evidence="12" type="ORF">C8P66_11714</name>
</gene>
<dbReference type="GO" id="GO:0005524">
    <property type="term" value="F:ATP binding"/>
    <property type="evidence" value="ECO:0007669"/>
    <property type="project" value="UniProtKB-KW"/>
</dbReference>
<evidence type="ECO:0000256" key="2">
    <source>
        <dbReference type="ARBA" id="ARBA00012438"/>
    </source>
</evidence>
<dbReference type="Gene3D" id="3.30.450.20">
    <property type="entry name" value="PAS domain"/>
    <property type="match status" value="1"/>
</dbReference>
<keyword evidence="13" id="KW-1185">Reference proteome</keyword>
<dbReference type="InterPro" id="IPR003661">
    <property type="entry name" value="HisK_dim/P_dom"/>
</dbReference>
<evidence type="ECO:0000313" key="12">
    <source>
        <dbReference type="EMBL" id="PZW42989.1"/>
    </source>
</evidence>
<dbReference type="Gene3D" id="1.10.287.130">
    <property type="match status" value="1"/>
</dbReference>
<evidence type="ECO:0000256" key="4">
    <source>
        <dbReference type="ARBA" id="ARBA00022679"/>
    </source>
</evidence>
<evidence type="ECO:0000259" key="11">
    <source>
        <dbReference type="PROSITE" id="PS50113"/>
    </source>
</evidence>